<reference evidence="6" key="3">
    <citation type="submission" date="2019-07" db="EMBL/GenBank/DDBJ databases">
        <authorList>
            <person name="Pylro V."/>
            <person name="Dias A."/>
            <person name="Andreote F."/>
            <person name="Varani A."/>
            <person name="Andreote C."/>
            <person name="Bernardo E."/>
            <person name="Martins T."/>
        </authorList>
    </citation>
    <scope>NUCLEOTIDE SEQUENCE</scope>
    <source>
        <strain evidence="6">77</strain>
    </source>
</reference>
<protein>
    <submittedName>
        <fullName evidence="4">Uncharacterized protein</fullName>
    </submittedName>
</protein>
<dbReference type="EMBL" id="PKLL01000002">
    <property type="protein sequence ID" value="RZE29229.1"/>
    <property type="molecule type" value="Genomic_DNA"/>
</dbReference>
<organism evidence="4 8">
    <name type="scientific">Streptomyces albidoflavus</name>
    <dbReference type="NCBI Taxonomy" id="1886"/>
    <lineage>
        <taxon>Bacteria</taxon>
        <taxon>Bacillati</taxon>
        <taxon>Actinomycetota</taxon>
        <taxon>Actinomycetes</taxon>
        <taxon>Kitasatosporales</taxon>
        <taxon>Streptomycetaceae</taxon>
        <taxon>Streptomyces</taxon>
        <taxon>Streptomyces albidoflavus group</taxon>
    </lineage>
</organism>
<reference evidence="6" key="2">
    <citation type="journal article" date="2019" name="Microbiol. Resour. Announc.">
        <title>Draft Genomic Sequences of Streptomyces misionensis and Streptomyces albidoflavus, bacteria applied for phytopathogen biocontrol.</title>
        <authorList>
            <person name="Pylro V."/>
            <person name="Dias A."/>
            <person name="Andreote F."/>
            <person name="Varani A."/>
            <person name="Andreote C."/>
            <person name="Bernardo E."/>
            <person name="Martins T."/>
        </authorList>
    </citation>
    <scope>NUCLEOTIDE SEQUENCE</scope>
    <source>
        <strain evidence="6">77</strain>
    </source>
</reference>
<dbReference type="EMBL" id="BNDZ01000003">
    <property type="protein sequence ID" value="GHI44332.1"/>
    <property type="molecule type" value="Genomic_DNA"/>
</dbReference>
<evidence type="ECO:0000313" key="9">
    <source>
        <dbReference type="Proteomes" id="UP000318052"/>
    </source>
</evidence>
<keyword evidence="9" id="KW-1185">Reference proteome</keyword>
<dbReference type="KEGG" id="salb:XNR_0262"/>
<name>A0A126XWZ7_9ACTN</name>
<dbReference type="EMBL" id="PKLK01000001">
    <property type="protein sequence ID" value="RZE46723.1"/>
    <property type="molecule type" value="Genomic_DNA"/>
</dbReference>
<evidence type="ECO:0000313" key="5">
    <source>
        <dbReference type="EMBL" id="RZE46723.1"/>
    </source>
</evidence>
<evidence type="ECO:0000256" key="1">
    <source>
        <dbReference type="SAM" id="MobiDB-lite"/>
    </source>
</evidence>
<evidence type="ECO:0000313" key="4">
    <source>
        <dbReference type="EMBL" id="RZE29229.1"/>
    </source>
</evidence>
<reference evidence="3" key="4">
    <citation type="submission" date="2022-09" db="EMBL/GenBank/DDBJ databases">
        <title>Whole genome shotgun sequence of Streptomyces albidoflavus NBRC 12854.</title>
        <authorList>
            <person name="Komaki H."/>
            <person name="Tamura T."/>
        </authorList>
    </citation>
    <scope>NUCLEOTIDE SEQUENCE</scope>
    <source>
        <strain evidence="3">NBRC 12854</strain>
    </source>
</reference>
<proteinExistence type="predicted"/>
<evidence type="ECO:0000313" key="7">
    <source>
        <dbReference type="Proteomes" id="UP000292095"/>
    </source>
</evidence>
<keyword evidence="2" id="KW-0472">Membrane</keyword>
<gene>
    <name evidence="5" type="ORF">C0Q91_02215</name>
    <name evidence="4" type="ORF">C0Q92_02290</name>
    <name evidence="6" type="ORF">FRZ02_04985</name>
    <name evidence="3" type="ORF">ScoT_05060</name>
</gene>
<accession>A0A126XWZ7</accession>
<feature type="region of interest" description="Disordered" evidence="1">
    <location>
        <begin position="1"/>
        <end position="23"/>
    </location>
</feature>
<dbReference type="RefSeq" id="WP_010640621.1">
    <property type="nucleotide sequence ID" value="NC_020990.1"/>
</dbReference>
<dbReference type="AlphaFoldDB" id="A0A126XWZ7"/>
<reference evidence="7 8" key="1">
    <citation type="submission" date="2017-12" db="EMBL/GenBank/DDBJ databases">
        <title>Population genomics insights into the ecological differentiation and adaptive evolution in streptomycetes.</title>
        <authorList>
            <person name="Li Y."/>
            <person name="Huang Y."/>
        </authorList>
    </citation>
    <scope>NUCLEOTIDE SEQUENCE [LARGE SCALE GENOMIC DNA]</scope>
    <source>
        <strain evidence="5 7">FXJ.2339</strain>
        <strain evidence="4 8">NBRC 100770</strain>
    </source>
</reference>
<evidence type="ECO:0000256" key="2">
    <source>
        <dbReference type="SAM" id="Phobius"/>
    </source>
</evidence>
<keyword evidence="2" id="KW-0812">Transmembrane</keyword>
<dbReference type="Proteomes" id="UP001051844">
    <property type="component" value="Unassembled WGS sequence"/>
</dbReference>
<dbReference type="InterPro" id="IPR046129">
    <property type="entry name" value="DUF6126"/>
</dbReference>
<comment type="caution">
    <text evidence="4">The sequence shown here is derived from an EMBL/GenBank/DDBJ whole genome shotgun (WGS) entry which is preliminary data.</text>
</comment>
<keyword evidence="2" id="KW-1133">Transmembrane helix</keyword>
<sequence length="61" mass="6778">MSERPETEPGAPAEQAPARAGRDMEERLPPSLWIRLLIYVVVGHLLAGFIYLLFEVGSKAQ</sequence>
<dbReference type="Proteomes" id="UP000318052">
    <property type="component" value="Unassembled WGS sequence"/>
</dbReference>
<dbReference type="GeneID" id="97266050"/>
<evidence type="ECO:0000313" key="3">
    <source>
        <dbReference type="EMBL" id="GHI44332.1"/>
    </source>
</evidence>
<evidence type="ECO:0000313" key="6">
    <source>
        <dbReference type="EMBL" id="TWV26067.1"/>
    </source>
</evidence>
<dbReference type="EMBL" id="VOGX01000018">
    <property type="protein sequence ID" value="TWV26067.1"/>
    <property type="molecule type" value="Genomic_DNA"/>
</dbReference>
<dbReference type="Pfam" id="PF19621">
    <property type="entry name" value="DUF6126"/>
    <property type="match status" value="1"/>
</dbReference>
<dbReference type="Proteomes" id="UP000292095">
    <property type="component" value="Unassembled WGS sequence"/>
</dbReference>
<dbReference type="Proteomes" id="UP000292693">
    <property type="component" value="Unassembled WGS sequence"/>
</dbReference>
<feature type="transmembrane region" description="Helical" evidence="2">
    <location>
        <begin position="32"/>
        <end position="54"/>
    </location>
</feature>
<evidence type="ECO:0000313" key="8">
    <source>
        <dbReference type="Proteomes" id="UP000292693"/>
    </source>
</evidence>
<accession>A0A2M9SFU4</accession>